<dbReference type="Pfam" id="PF00651">
    <property type="entry name" value="BTB"/>
    <property type="match status" value="1"/>
</dbReference>
<gene>
    <name evidence="2" type="ORF">B0J12DRAFT_744197</name>
</gene>
<dbReference type="Proteomes" id="UP000774617">
    <property type="component" value="Unassembled WGS sequence"/>
</dbReference>
<comment type="caution">
    <text evidence="2">The sequence shown here is derived from an EMBL/GenBank/DDBJ whole genome shotgun (WGS) entry which is preliminary data.</text>
</comment>
<dbReference type="EMBL" id="JAGTJR010000034">
    <property type="protein sequence ID" value="KAH7036736.1"/>
    <property type="molecule type" value="Genomic_DNA"/>
</dbReference>
<reference evidence="2 3" key="1">
    <citation type="journal article" date="2021" name="Nat. Commun.">
        <title>Genetic determinants of endophytism in the Arabidopsis root mycobiome.</title>
        <authorList>
            <person name="Mesny F."/>
            <person name="Miyauchi S."/>
            <person name="Thiergart T."/>
            <person name="Pickel B."/>
            <person name="Atanasova L."/>
            <person name="Karlsson M."/>
            <person name="Huettel B."/>
            <person name="Barry K.W."/>
            <person name="Haridas S."/>
            <person name="Chen C."/>
            <person name="Bauer D."/>
            <person name="Andreopoulos W."/>
            <person name="Pangilinan J."/>
            <person name="LaButti K."/>
            <person name="Riley R."/>
            <person name="Lipzen A."/>
            <person name="Clum A."/>
            <person name="Drula E."/>
            <person name="Henrissat B."/>
            <person name="Kohler A."/>
            <person name="Grigoriev I.V."/>
            <person name="Martin F.M."/>
            <person name="Hacquard S."/>
        </authorList>
    </citation>
    <scope>NUCLEOTIDE SEQUENCE [LARGE SCALE GENOMIC DNA]</scope>
    <source>
        <strain evidence="2 3">MPI-SDFR-AT-0080</strain>
    </source>
</reference>
<organism evidence="2 3">
    <name type="scientific">Macrophomina phaseolina</name>
    <dbReference type="NCBI Taxonomy" id="35725"/>
    <lineage>
        <taxon>Eukaryota</taxon>
        <taxon>Fungi</taxon>
        <taxon>Dikarya</taxon>
        <taxon>Ascomycota</taxon>
        <taxon>Pezizomycotina</taxon>
        <taxon>Dothideomycetes</taxon>
        <taxon>Dothideomycetes incertae sedis</taxon>
        <taxon>Botryosphaeriales</taxon>
        <taxon>Botryosphaeriaceae</taxon>
        <taxon>Macrophomina</taxon>
    </lineage>
</organism>
<evidence type="ECO:0000313" key="2">
    <source>
        <dbReference type="EMBL" id="KAH7036736.1"/>
    </source>
</evidence>
<dbReference type="Gene3D" id="3.30.710.10">
    <property type="entry name" value="Potassium Channel Kv1.1, Chain A"/>
    <property type="match status" value="1"/>
</dbReference>
<name>A0ABQ8FZE8_9PEZI</name>
<dbReference type="InterPro" id="IPR000210">
    <property type="entry name" value="BTB/POZ_dom"/>
</dbReference>
<dbReference type="PANTHER" id="PTHR47843">
    <property type="entry name" value="BTB DOMAIN-CONTAINING PROTEIN-RELATED"/>
    <property type="match status" value="1"/>
</dbReference>
<dbReference type="InterPro" id="IPR011333">
    <property type="entry name" value="SKP1/BTB/POZ_sf"/>
</dbReference>
<evidence type="ECO:0000259" key="1">
    <source>
        <dbReference type="Pfam" id="PF00651"/>
    </source>
</evidence>
<dbReference type="CDD" id="cd18186">
    <property type="entry name" value="BTB_POZ_ZBTB_KLHL-like"/>
    <property type="match status" value="1"/>
</dbReference>
<accession>A0ABQ8FZE8</accession>
<sequence>MPSVEPGSTLGLGLKECFHSPLYSDLRIKDSNGLEYPVHRVIVCSQSPEAQTGVISLEHDDPGAVKAMLEFMYHGSYTHADEDTAMLFVARAYAIGDIYCVPELKDHAAAQFEELASARWDTPDFAHAMRIIYESIPEKGRGSMRDIVVHITAQHHEVLLRVPEFQDTLDDFGVLGKDLLQALSNQLVDPPNVCISP</sequence>
<evidence type="ECO:0000313" key="3">
    <source>
        <dbReference type="Proteomes" id="UP000774617"/>
    </source>
</evidence>
<keyword evidence="3" id="KW-1185">Reference proteome</keyword>
<proteinExistence type="predicted"/>
<protein>
    <submittedName>
        <fullName evidence="2">BTB/POZ domain protein</fullName>
    </submittedName>
</protein>
<dbReference type="PANTHER" id="PTHR47843:SF5">
    <property type="entry name" value="BTB_POZ DOMAIN PROTEIN"/>
    <property type="match status" value="1"/>
</dbReference>
<dbReference type="SUPFAM" id="SSF54695">
    <property type="entry name" value="POZ domain"/>
    <property type="match status" value="1"/>
</dbReference>
<feature type="domain" description="BTB" evidence="1">
    <location>
        <begin position="15"/>
        <end position="107"/>
    </location>
</feature>